<dbReference type="InterPro" id="IPR007452">
    <property type="entry name" value="TamB_C"/>
</dbReference>
<feature type="domain" description="Translocation and assembly module TamB C-terminal" evidence="6">
    <location>
        <begin position="919"/>
        <end position="1254"/>
    </location>
</feature>
<dbReference type="PANTHER" id="PTHR36985:SF1">
    <property type="entry name" value="TRANSLOCATION AND ASSEMBLY MODULE SUBUNIT TAMB"/>
    <property type="match status" value="1"/>
</dbReference>
<proteinExistence type="predicted"/>
<dbReference type="PANTHER" id="PTHR36985">
    <property type="entry name" value="TRANSLOCATION AND ASSEMBLY MODULE SUBUNIT TAMB"/>
    <property type="match status" value="1"/>
</dbReference>
<evidence type="ECO:0000256" key="3">
    <source>
        <dbReference type="ARBA" id="ARBA00022989"/>
    </source>
</evidence>
<evidence type="ECO:0000256" key="4">
    <source>
        <dbReference type="ARBA" id="ARBA00023136"/>
    </source>
</evidence>
<dbReference type="RefSeq" id="WP_269578861.1">
    <property type="nucleotide sequence ID" value="NZ_CP114588.1"/>
</dbReference>
<evidence type="ECO:0000256" key="1">
    <source>
        <dbReference type="ARBA" id="ARBA00004167"/>
    </source>
</evidence>
<evidence type="ECO:0000313" key="8">
    <source>
        <dbReference type="Proteomes" id="UP001164748"/>
    </source>
</evidence>
<name>A0AA47KKB7_9GAMM</name>
<feature type="region of interest" description="Disordered" evidence="5">
    <location>
        <begin position="497"/>
        <end position="519"/>
    </location>
</feature>
<organism evidence="7 8">
    <name type="scientific">Salinivibrio kushneri</name>
    <dbReference type="NCBI Taxonomy" id="1908198"/>
    <lineage>
        <taxon>Bacteria</taxon>
        <taxon>Pseudomonadati</taxon>
        <taxon>Pseudomonadota</taxon>
        <taxon>Gammaproteobacteria</taxon>
        <taxon>Vibrionales</taxon>
        <taxon>Vibrionaceae</taxon>
        <taxon>Salinivibrio</taxon>
    </lineage>
</organism>
<dbReference type="GO" id="GO:0009306">
    <property type="term" value="P:protein secretion"/>
    <property type="evidence" value="ECO:0007669"/>
    <property type="project" value="InterPro"/>
</dbReference>
<dbReference type="Proteomes" id="UP001164748">
    <property type="component" value="Chromosome"/>
</dbReference>
<dbReference type="Pfam" id="PF04357">
    <property type="entry name" value="TamB"/>
    <property type="match status" value="1"/>
</dbReference>
<evidence type="ECO:0000256" key="2">
    <source>
        <dbReference type="ARBA" id="ARBA00022692"/>
    </source>
</evidence>
<evidence type="ECO:0000259" key="6">
    <source>
        <dbReference type="Pfam" id="PF04357"/>
    </source>
</evidence>
<feature type="region of interest" description="Disordered" evidence="5">
    <location>
        <begin position="183"/>
        <end position="205"/>
    </location>
</feature>
<keyword evidence="4" id="KW-0472">Membrane</keyword>
<feature type="compositionally biased region" description="Polar residues" evidence="5">
    <location>
        <begin position="506"/>
        <end position="519"/>
    </location>
</feature>
<keyword evidence="2" id="KW-0812">Transmembrane</keyword>
<sequence>MSRWLVRLTFIALIGIFSLVGLVAAALFTPVGLQVGLWGAQKALPALSVDNAEGSLLTGFVLQGVRYDDAQLQLNAKQLNLVIQGKCLLTPALCIDQLAAEGVTLDMSLPASEEDTPSEDASTPAIQAPLPIHVNAFAFNEVAIQVAGQSVSWHQLQGGVHFVGDTLTLSPTDWQQLVVSLPSNTEPQENTDQAVGKPDSAEASPPWHYPGLELPTVALPLAIEVEQLHLQDARIETGTVQTLSSLSLAGSVRGSAVTIDSFSVTAPQGTASLAGDITLEGEYPLTLQTQLTNNLAPLQDQALSLSASGSLAALKLNASARGPVTATLEGEANLLAANLPFAVQLDSESLAWPLTGDTIAALRDLQFHADGDLSDYQLGLQTGVEGPEVPTTQLNLAGKGSLSALTLSQLEASTLGGKVAGRASVDWSSTPFWQAELGFANIQPQQQWPEITGDLTGAISHRGRLTAQGGWEVSVPTLVVHGELQKLPLAIAGTLNAHDRDGDGQPSVSTPGLTLSHGPNQVTAQGQVRDEWQMGLSVDIADLSQSLPMLTGVIRGDAKLSGPFAQPTAKLALHAKQLRWQDVRINQLTVDGNLAVKDRLGGDLTVSVLGGRYQTARLDNLDVTVRGDEAAHQLDLRWQGAPASGALRIEGALARETGWKGRLLDTSVNVDDLGDIVQQSVAPIALSFADMQTEIGEHCWQWQATSLCLSQPATVGAQGDVAAKIEGFEAAQIAAFLPPEWQLNTRANAAVHARWQPDASPDVQASIDIADGDVREQADTPLVIGWQHANLNARWYQDKLQGALALTLSEGGTLASAFTLSDLLAPSRSLTGEVTINDVQLAKLEPLLGSDQQADINGEVNANLRVEGPLTLPDVYGGLTIDALRVKGLASPVDVNDGQLALTLDGKQGKVEGELVTPDGVLALNGDGQWPSIDDWRFGLNVAGDTLRVNVPPMVRLDVAPDLTVSATPHDMTIRGDIRVPWGRIEVENLPESAITVSDDTVLLKENYVPENIEQSESVPFNLQTDVKLVLGEDVQLAAFGLKSRLAGELNIKNNQQGALIVGNVSLLDGTYRSFGQDLLIKKGEILFNGPADQPYLQVEAIRNPERIEGDVTAGIRLTGPADDPVATVFMDPAGSQANALSYLLRGRALDAGAGDANMTSMLIGLGLAQSGKLVGEIGQAFGVEDLTLDTSGAGDEQKVEVSGYILPDLEVKYGVGIFDAIGVFTVRYRLMQDLYLEAVSGVDQAVDLLYQFEIK</sequence>
<dbReference type="GO" id="GO:0005886">
    <property type="term" value="C:plasma membrane"/>
    <property type="evidence" value="ECO:0007669"/>
    <property type="project" value="InterPro"/>
</dbReference>
<accession>A0AA47KKB7</accession>
<gene>
    <name evidence="7" type="ORF">N8M53_11355</name>
</gene>
<feature type="compositionally biased region" description="Polar residues" evidence="5">
    <location>
        <begin position="183"/>
        <end position="193"/>
    </location>
</feature>
<dbReference type="AlphaFoldDB" id="A0AA47KKB7"/>
<keyword evidence="3" id="KW-1133">Transmembrane helix</keyword>
<dbReference type="EMBL" id="CP114588">
    <property type="protein sequence ID" value="WBA08393.1"/>
    <property type="molecule type" value="Genomic_DNA"/>
</dbReference>
<evidence type="ECO:0000313" key="7">
    <source>
        <dbReference type="EMBL" id="WBA08393.1"/>
    </source>
</evidence>
<reference evidence="7" key="1">
    <citation type="submission" date="2022-09" db="EMBL/GenBank/DDBJ databases">
        <authorList>
            <person name="Li Z.-J."/>
        </authorList>
    </citation>
    <scope>NUCLEOTIDE SEQUENCE</scope>
    <source>
        <strain evidence="7">TGB11</strain>
    </source>
</reference>
<dbReference type="GO" id="GO:0097347">
    <property type="term" value="C:TAM protein secretion complex"/>
    <property type="evidence" value="ECO:0007669"/>
    <property type="project" value="TreeGrafter"/>
</dbReference>
<evidence type="ECO:0000256" key="5">
    <source>
        <dbReference type="SAM" id="MobiDB-lite"/>
    </source>
</evidence>
<comment type="subcellular location">
    <subcellularLocation>
        <location evidence="1">Membrane</location>
        <topology evidence="1">Single-pass membrane protein</topology>
    </subcellularLocation>
</comment>
<protein>
    <submittedName>
        <fullName evidence="7">Translocation/assembly module TamB</fullName>
    </submittedName>
</protein>